<dbReference type="EMBL" id="LKCW01000022">
    <property type="protein sequence ID" value="KPM44168.1"/>
    <property type="molecule type" value="Genomic_DNA"/>
</dbReference>
<evidence type="ECO:0000256" key="1">
    <source>
        <dbReference type="ARBA" id="ARBA00005725"/>
    </source>
</evidence>
<evidence type="ECO:0000256" key="2">
    <source>
        <dbReference type="ARBA" id="ARBA00022857"/>
    </source>
</evidence>
<protein>
    <recommendedName>
        <fullName evidence="4">NmrA-like domain-containing protein</fullName>
    </recommendedName>
</protein>
<evidence type="ECO:0000256" key="3">
    <source>
        <dbReference type="ARBA" id="ARBA00023002"/>
    </source>
</evidence>
<dbReference type="Proteomes" id="UP000050424">
    <property type="component" value="Unassembled WGS sequence"/>
</dbReference>
<dbReference type="InterPro" id="IPR008030">
    <property type="entry name" value="NmrA-like"/>
</dbReference>
<evidence type="ECO:0000313" key="6">
    <source>
        <dbReference type="Proteomes" id="UP000050424"/>
    </source>
</evidence>
<reference evidence="5 6" key="1">
    <citation type="submission" date="2015-09" db="EMBL/GenBank/DDBJ databases">
        <title>Draft genome of a European isolate of the apple canker pathogen Neonectria ditissima.</title>
        <authorList>
            <person name="Gomez-Cortecero A."/>
            <person name="Harrison R.J."/>
            <person name="Armitage A.D."/>
        </authorList>
    </citation>
    <scope>NUCLEOTIDE SEQUENCE [LARGE SCALE GENOMIC DNA]</scope>
    <source>
        <strain evidence="5 6">R09/05</strain>
    </source>
</reference>
<dbReference type="Pfam" id="PF05368">
    <property type="entry name" value="NmrA"/>
    <property type="match status" value="1"/>
</dbReference>
<dbReference type="PANTHER" id="PTHR47706:SF4">
    <property type="entry name" value="NMRA-LIKE DOMAIN-CONTAINING PROTEIN"/>
    <property type="match status" value="1"/>
</dbReference>
<comment type="similarity">
    <text evidence="1">Belongs to the NmrA-type oxidoreductase family. Isoflavone reductase subfamily.</text>
</comment>
<accession>A0A0P7BKA2</accession>
<dbReference type="AlphaFoldDB" id="A0A0P7BKA2"/>
<evidence type="ECO:0000313" key="5">
    <source>
        <dbReference type="EMBL" id="KPM44168.1"/>
    </source>
</evidence>
<dbReference type="GO" id="GO:0016491">
    <property type="term" value="F:oxidoreductase activity"/>
    <property type="evidence" value="ECO:0007669"/>
    <property type="project" value="UniProtKB-KW"/>
</dbReference>
<keyword evidence="2" id="KW-0521">NADP</keyword>
<comment type="caution">
    <text evidence="5">The sequence shown here is derived from an EMBL/GenBank/DDBJ whole genome shotgun (WGS) entry which is preliminary data.</text>
</comment>
<keyword evidence="6" id="KW-1185">Reference proteome</keyword>
<proteinExistence type="inferred from homology"/>
<name>A0A0P7BKA2_9HYPO</name>
<dbReference type="Gene3D" id="3.40.50.720">
    <property type="entry name" value="NAD(P)-binding Rossmann-like Domain"/>
    <property type="match status" value="1"/>
</dbReference>
<evidence type="ECO:0000259" key="4">
    <source>
        <dbReference type="Pfam" id="PF05368"/>
    </source>
</evidence>
<feature type="domain" description="NmrA-like" evidence="4">
    <location>
        <begin position="3"/>
        <end position="129"/>
    </location>
</feature>
<gene>
    <name evidence="5" type="ORF">AK830_g2342</name>
</gene>
<sequence length="286" mass="31880">MVKISVAGGSGDVAREIIDVLSATKKHEILVLSRKDASSHEITTGAIWVRANYENIQELTDTLRGVHTVLSFIDARLDVGNVSQRNLIDAAIQAGVKRFAPSEWASSSIEHLSWYSNKAEIRQYLKEVNKDKKLPIDLENRRALVVDNDIGILTLTTVHDFSSVVAQAVEYDGEWPVVGGIKGTELTIRELIEMCEKVRGGPFAIERLKAEDVKAGKVEASWLPKTSHRSFPEDQLEALTKMVVSGFLLSFKAGAWNVTDEWNQLLPDYEFTKAEEFLTEAWNGKP</sequence>
<dbReference type="SUPFAM" id="SSF51735">
    <property type="entry name" value="NAD(P)-binding Rossmann-fold domains"/>
    <property type="match status" value="1"/>
</dbReference>
<keyword evidence="3" id="KW-0560">Oxidoreductase</keyword>
<dbReference type="InterPro" id="IPR036291">
    <property type="entry name" value="NAD(P)-bd_dom_sf"/>
</dbReference>
<dbReference type="PANTHER" id="PTHR47706">
    <property type="entry name" value="NMRA-LIKE FAMILY PROTEIN"/>
    <property type="match status" value="1"/>
</dbReference>
<organism evidence="5 6">
    <name type="scientific">Neonectria ditissima</name>
    <dbReference type="NCBI Taxonomy" id="78410"/>
    <lineage>
        <taxon>Eukaryota</taxon>
        <taxon>Fungi</taxon>
        <taxon>Dikarya</taxon>
        <taxon>Ascomycota</taxon>
        <taxon>Pezizomycotina</taxon>
        <taxon>Sordariomycetes</taxon>
        <taxon>Hypocreomycetidae</taxon>
        <taxon>Hypocreales</taxon>
        <taxon>Nectriaceae</taxon>
        <taxon>Neonectria</taxon>
    </lineage>
</organism>
<dbReference type="InterPro" id="IPR051609">
    <property type="entry name" value="NmrA/Isoflavone_reductase-like"/>
</dbReference>
<dbReference type="OrthoDB" id="10000533at2759"/>